<dbReference type="RefSeq" id="WP_310265931.1">
    <property type="nucleotide sequence ID" value="NZ_JAVDXU010000002.1"/>
</dbReference>
<comment type="similarity">
    <text evidence="1">Belongs to the universal stress protein A family.</text>
</comment>
<comment type="caution">
    <text evidence="3">The sequence shown here is derived from an EMBL/GenBank/DDBJ whole genome shotgun (WGS) entry which is preliminary data.</text>
</comment>
<reference evidence="3 4" key="1">
    <citation type="submission" date="2023-07" db="EMBL/GenBank/DDBJ databases">
        <title>Sorghum-associated microbial communities from plants grown in Nebraska, USA.</title>
        <authorList>
            <person name="Schachtman D."/>
        </authorList>
    </citation>
    <scope>NUCLEOTIDE SEQUENCE [LARGE SCALE GENOMIC DNA]</scope>
    <source>
        <strain evidence="3 4">BE314</strain>
    </source>
</reference>
<keyword evidence="4" id="KW-1185">Reference proteome</keyword>
<dbReference type="PANTHER" id="PTHR46268">
    <property type="entry name" value="STRESS RESPONSE PROTEIN NHAX"/>
    <property type="match status" value="1"/>
</dbReference>
<organism evidence="3 4">
    <name type="scientific">Roseateles saccharophilus</name>
    <name type="common">Pseudomonas saccharophila</name>
    <dbReference type="NCBI Taxonomy" id="304"/>
    <lineage>
        <taxon>Bacteria</taxon>
        <taxon>Pseudomonadati</taxon>
        <taxon>Pseudomonadota</taxon>
        <taxon>Betaproteobacteria</taxon>
        <taxon>Burkholderiales</taxon>
        <taxon>Sphaerotilaceae</taxon>
        <taxon>Roseateles</taxon>
    </lineage>
</organism>
<sequence>MYKHILVPVDGSPTADKGLTEAIAMARLAGSRLRLIHVVNEQSIVIGAEGFPDTTAEVIALMREAGEAILAAARQRVEDAGLPVDVLMREVFGSRIGDSVLDEAAHWPADLIVIGTHGRRGLRRLVLGSDAEHILRSAAVPVLLVRGD</sequence>
<gene>
    <name evidence="3" type="ORF">J2X20_002897</name>
</gene>
<accession>A0ABU1YN30</accession>
<name>A0ABU1YN30_ROSSA</name>
<protein>
    <submittedName>
        <fullName evidence="3">Nucleotide-binding universal stress UspA family protein</fullName>
    </submittedName>
</protein>
<dbReference type="InterPro" id="IPR014729">
    <property type="entry name" value="Rossmann-like_a/b/a_fold"/>
</dbReference>
<dbReference type="InterPro" id="IPR006016">
    <property type="entry name" value="UspA"/>
</dbReference>
<dbReference type="SUPFAM" id="SSF52402">
    <property type="entry name" value="Adenine nucleotide alpha hydrolases-like"/>
    <property type="match status" value="1"/>
</dbReference>
<evidence type="ECO:0000313" key="4">
    <source>
        <dbReference type="Proteomes" id="UP001180453"/>
    </source>
</evidence>
<feature type="domain" description="UspA" evidence="2">
    <location>
        <begin position="1"/>
        <end position="146"/>
    </location>
</feature>
<dbReference type="Gene3D" id="3.40.50.620">
    <property type="entry name" value="HUPs"/>
    <property type="match status" value="1"/>
</dbReference>
<dbReference type="Pfam" id="PF00582">
    <property type="entry name" value="Usp"/>
    <property type="match status" value="1"/>
</dbReference>
<evidence type="ECO:0000259" key="2">
    <source>
        <dbReference type="Pfam" id="PF00582"/>
    </source>
</evidence>
<dbReference type="PRINTS" id="PR01438">
    <property type="entry name" value="UNVRSLSTRESS"/>
</dbReference>
<evidence type="ECO:0000256" key="1">
    <source>
        <dbReference type="ARBA" id="ARBA00008791"/>
    </source>
</evidence>
<dbReference type="PANTHER" id="PTHR46268:SF15">
    <property type="entry name" value="UNIVERSAL STRESS PROTEIN HP_0031"/>
    <property type="match status" value="1"/>
</dbReference>
<dbReference type="EMBL" id="JAVDXU010000002">
    <property type="protein sequence ID" value="MDR7270239.1"/>
    <property type="molecule type" value="Genomic_DNA"/>
</dbReference>
<dbReference type="InterPro" id="IPR006015">
    <property type="entry name" value="Universal_stress_UspA"/>
</dbReference>
<dbReference type="CDD" id="cd00293">
    <property type="entry name" value="USP-like"/>
    <property type="match status" value="1"/>
</dbReference>
<evidence type="ECO:0000313" key="3">
    <source>
        <dbReference type="EMBL" id="MDR7270239.1"/>
    </source>
</evidence>
<proteinExistence type="inferred from homology"/>
<dbReference type="Proteomes" id="UP001180453">
    <property type="component" value="Unassembled WGS sequence"/>
</dbReference>